<dbReference type="InterPro" id="IPR032812">
    <property type="entry name" value="SbsA_Ig"/>
</dbReference>
<accession>A0A0L6JKK3</accession>
<evidence type="ECO:0000256" key="2">
    <source>
        <dbReference type="SAM" id="SignalP"/>
    </source>
</evidence>
<protein>
    <recommendedName>
        <fullName evidence="3">SbsA Ig-like domain-containing protein</fullName>
    </recommendedName>
</protein>
<evidence type="ECO:0000259" key="3">
    <source>
        <dbReference type="Pfam" id="PF13205"/>
    </source>
</evidence>
<gene>
    <name evidence="4" type="ORF">Bccel_1172</name>
</gene>
<dbReference type="InterPro" id="IPR046033">
    <property type="entry name" value="DUF5991"/>
</dbReference>
<name>A0A0L6JKK3_9FIRM</name>
<dbReference type="OrthoDB" id="2088315at2"/>
<dbReference type="PROSITE" id="PS51257">
    <property type="entry name" value="PROKAR_LIPOPROTEIN"/>
    <property type="match status" value="1"/>
</dbReference>
<proteinExistence type="predicted"/>
<dbReference type="RefSeq" id="WP_036940672.1">
    <property type="nucleotide sequence ID" value="NZ_JQKC01000013.1"/>
</dbReference>
<evidence type="ECO:0000256" key="1">
    <source>
        <dbReference type="ARBA" id="ARBA00022729"/>
    </source>
</evidence>
<comment type="caution">
    <text evidence="4">The sequence shown here is derived from an EMBL/GenBank/DDBJ whole genome shotgun (WGS) entry which is preliminary data.</text>
</comment>
<dbReference type="Pfam" id="PF19453">
    <property type="entry name" value="DUF5991"/>
    <property type="match status" value="1"/>
</dbReference>
<sequence length="401" mass="45273">MLNQICKKCICGLIIIAFISAFTACTNNKKITPVDKNIAVNSEKSSNELLESSQDTSKNNNLRLDSWVGDYIFTEYINSKDYTKFYEVFISKENNDYNAKIKIHDEGAGVYSYIQAKINEDKNCIDFIFLSYLPGEDNTNKPYSLGDNLLSFTKTDTGISTHWGKIVPSNENNKADGTYFKIQERSGGYIGHWYTSLPDTGGNSTTIEIKDMSNMSVSFHLYFCRTYYYDGTNIKLENNIAKFVDNGDYKTSGTIEFVNNSIIVTIEKTDLPILKPGKTVFNYKVSEFKAVHITPNYGATEVDLGQGIEIDFGRRIYSTTYATATIRKANVENGSDNGHVEMKVKIKGNKLIFLPDYDKMKSFNEVIEAGQRYELTIGEGQYSDDVGNINNELVLEFTTKK</sequence>
<evidence type="ECO:0000313" key="4">
    <source>
        <dbReference type="EMBL" id="KNY25912.1"/>
    </source>
</evidence>
<dbReference type="Proteomes" id="UP000036923">
    <property type="component" value="Unassembled WGS sequence"/>
</dbReference>
<reference evidence="5" key="1">
    <citation type="submission" date="2015-07" db="EMBL/GenBank/DDBJ databases">
        <title>Near-Complete Genome Sequence of the Cellulolytic Bacterium Bacteroides (Pseudobacteroides) cellulosolvens ATCC 35603.</title>
        <authorList>
            <person name="Dassa B."/>
            <person name="Utturkar S.M."/>
            <person name="Klingeman D.M."/>
            <person name="Hurt R.A."/>
            <person name="Keller M."/>
            <person name="Xu J."/>
            <person name="Reddy Y.H.K."/>
            <person name="Borovok I."/>
            <person name="Grinberg I.R."/>
            <person name="Lamed R."/>
            <person name="Zhivin O."/>
            <person name="Bayer E.A."/>
            <person name="Brown S.D."/>
        </authorList>
    </citation>
    <scope>NUCLEOTIDE SEQUENCE [LARGE SCALE GENOMIC DNA]</scope>
    <source>
        <strain evidence="5">DSM 2933</strain>
    </source>
</reference>
<evidence type="ECO:0000313" key="5">
    <source>
        <dbReference type="Proteomes" id="UP000036923"/>
    </source>
</evidence>
<dbReference type="Pfam" id="PF13205">
    <property type="entry name" value="Big_5"/>
    <property type="match status" value="1"/>
</dbReference>
<dbReference type="AlphaFoldDB" id="A0A0L6JKK3"/>
<keyword evidence="1 2" id="KW-0732">Signal</keyword>
<organism evidence="4 5">
    <name type="scientific">Pseudobacteroides cellulosolvens ATCC 35603 = DSM 2933</name>
    <dbReference type="NCBI Taxonomy" id="398512"/>
    <lineage>
        <taxon>Bacteria</taxon>
        <taxon>Bacillati</taxon>
        <taxon>Bacillota</taxon>
        <taxon>Clostridia</taxon>
        <taxon>Eubacteriales</taxon>
        <taxon>Oscillospiraceae</taxon>
        <taxon>Pseudobacteroides</taxon>
    </lineage>
</organism>
<dbReference type="STRING" id="398512.Bccel_1172"/>
<feature type="domain" description="SbsA Ig-like" evidence="3">
    <location>
        <begin position="288"/>
        <end position="399"/>
    </location>
</feature>
<feature type="chain" id="PRO_5038660655" description="SbsA Ig-like domain-containing protein" evidence="2">
    <location>
        <begin position="24"/>
        <end position="401"/>
    </location>
</feature>
<dbReference type="EMBL" id="LGTC01000001">
    <property type="protein sequence ID" value="KNY25912.1"/>
    <property type="molecule type" value="Genomic_DNA"/>
</dbReference>
<keyword evidence="5" id="KW-1185">Reference proteome</keyword>
<feature type="signal peptide" evidence="2">
    <location>
        <begin position="1"/>
        <end position="23"/>
    </location>
</feature>